<proteinExistence type="predicted"/>
<sequence length="83" mass="9904">MSFIYKKLLNCETFCFHCVITQQSSLRVLDRIYFSELMCLDSIIKLNMLIHSCVTRINSYTAFYLEISLFCFFSKNQQQSYKT</sequence>
<comment type="caution">
    <text evidence="1">The sequence shown here is derived from an EMBL/GenBank/DDBJ whole genome shotgun (WGS) entry which is preliminary data.</text>
</comment>
<evidence type="ECO:0000313" key="2">
    <source>
        <dbReference type="Proteomes" id="UP000311919"/>
    </source>
</evidence>
<dbReference type="EMBL" id="SKCS01000029">
    <property type="protein sequence ID" value="TNN20253.1"/>
    <property type="molecule type" value="Genomic_DNA"/>
</dbReference>
<name>A0A4Z2DUM1_SCHJA</name>
<keyword evidence="2" id="KW-1185">Reference proteome</keyword>
<dbReference type="Proteomes" id="UP000311919">
    <property type="component" value="Unassembled WGS sequence"/>
</dbReference>
<dbReference type="AlphaFoldDB" id="A0A4Z2DUM1"/>
<gene>
    <name evidence="1" type="ORF">EWB00_004528</name>
</gene>
<organism evidence="1 2">
    <name type="scientific">Schistosoma japonicum</name>
    <name type="common">Blood fluke</name>
    <dbReference type="NCBI Taxonomy" id="6182"/>
    <lineage>
        <taxon>Eukaryota</taxon>
        <taxon>Metazoa</taxon>
        <taxon>Spiralia</taxon>
        <taxon>Lophotrochozoa</taxon>
        <taxon>Platyhelminthes</taxon>
        <taxon>Trematoda</taxon>
        <taxon>Digenea</taxon>
        <taxon>Strigeidida</taxon>
        <taxon>Schistosomatoidea</taxon>
        <taxon>Schistosomatidae</taxon>
        <taxon>Schistosoma</taxon>
    </lineage>
</organism>
<reference evidence="1 2" key="1">
    <citation type="submission" date="2019-03" db="EMBL/GenBank/DDBJ databases">
        <title>An improved genome assembly of the fluke Schistosoma japonicum.</title>
        <authorList>
            <person name="Hu W."/>
            <person name="Luo F."/>
            <person name="Yin M."/>
            <person name="Mo X."/>
            <person name="Sun C."/>
            <person name="Wu Q."/>
            <person name="Zhu B."/>
            <person name="Xiang M."/>
            <person name="Wang J."/>
            <person name="Wang Y."/>
            <person name="Zhang T."/>
            <person name="Xu B."/>
            <person name="Zheng H."/>
            <person name="Feng Z."/>
        </authorList>
    </citation>
    <scope>NUCLEOTIDE SEQUENCE [LARGE SCALE GENOMIC DNA]</scope>
    <source>
        <strain evidence="1">HuSjv2</strain>
        <tissue evidence="1">Worms</tissue>
    </source>
</reference>
<evidence type="ECO:0000313" key="1">
    <source>
        <dbReference type="EMBL" id="TNN20253.1"/>
    </source>
</evidence>
<accession>A0A4Z2DUM1</accession>
<protein>
    <submittedName>
        <fullName evidence="1">Uncharacterized protein</fullName>
    </submittedName>
</protein>